<dbReference type="OrthoDB" id="8922241at2759"/>
<dbReference type="InterPro" id="IPR013087">
    <property type="entry name" value="Znf_C2H2_type"/>
</dbReference>
<dbReference type="SUPFAM" id="SSF57667">
    <property type="entry name" value="beta-beta-alpha zinc fingers"/>
    <property type="match status" value="1"/>
</dbReference>
<organism evidence="3 4">
    <name type="scientific">Trichonephila clavata</name>
    <name type="common">Joro spider</name>
    <name type="synonym">Nephila clavata</name>
    <dbReference type="NCBI Taxonomy" id="2740835"/>
    <lineage>
        <taxon>Eukaryota</taxon>
        <taxon>Metazoa</taxon>
        <taxon>Ecdysozoa</taxon>
        <taxon>Arthropoda</taxon>
        <taxon>Chelicerata</taxon>
        <taxon>Arachnida</taxon>
        <taxon>Araneae</taxon>
        <taxon>Araneomorphae</taxon>
        <taxon>Entelegynae</taxon>
        <taxon>Araneoidea</taxon>
        <taxon>Nephilidae</taxon>
        <taxon>Trichonephila</taxon>
    </lineage>
</organism>
<keyword evidence="1" id="KW-0863">Zinc-finger</keyword>
<reference evidence="3" key="1">
    <citation type="submission" date="2020-07" db="EMBL/GenBank/DDBJ databases">
        <title>Multicomponent nature underlies the extraordinary mechanical properties of spider dragline silk.</title>
        <authorList>
            <person name="Kono N."/>
            <person name="Nakamura H."/>
            <person name="Mori M."/>
            <person name="Yoshida Y."/>
            <person name="Ohtoshi R."/>
            <person name="Malay A.D."/>
            <person name="Moran D.A.P."/>
            <person name="Tomita M."/>
            <person name="Numata K."/>
            <person name="Arakawa K."/>
        </authorList>
    </citation>
    <scope>NUCLEOTIDE SEQUENCE</scope>
</reference>
<gene>
    <name evidence="3" type="ORF">TNCT_706691</name>
</gene>
<evidence type="ECO:0000313" key="4">
    <source>
        <dbReference type="Proteomes" id="UP000887116"/>
    </source>
</evidence>
<dbReference type="AlphaFoldDB" id="A0A8X6M105"/>
<keyword evidence="1" id="KW-0862">Zinc</keyword>
<evidence type="ECO:0000313" key="3">
    <source>
        <dbReference type="EMBL" id="GFR29290.1"/>
    </source>
</evidence>
<name>A0A8X6M105_TRICU</name>
<dbReference type="Gene3D" id="3.30.160.60">
    <property type="entry name" value="Classic Zinc Finger"/>
    <property type="match status" value="1"/>
</dbReference>
<proteinExistence type="predicted"/>
<comment type="caution">
    <text evidence="3">The sequence shown here is derived from an EMBL/GenBank/DDBJ whole genome shotgun (WGS) entry which is preliminary data.</text>
</comment>
<feature type="domain" description="C2H2-type" evidence="2">
    <location>
        <begin position="68"/>
        <end position="95"/>
    </location>
</feature>
<dbReference type="Proteomes" id="UP000887116">
    <property type="component" value="Unassembled WGS sequence"/>
</dbReference>
<dbReference type="PROSITE" id="PS50157">
    <property type="entry name" value="ZINC_FINGER_C2H2_2"/>
    <property type="match status" value="1"/>
</dbReference>
<sequence>MAEANLYLPEEEISYICSSCVSSKRNERKWKYTFIVSPGSCLTCIKCGKSIDTGFKREKKSSNHTSSHRCDVCSMTFPNSSRLLYHSYDHSGDWPIRCWICQKGFPILSLSEIHCRLRDTVRDFYCHKCLRHFRANVCPGIFTVHCEKCSDGLSSVKYVTS</sequence>
<accession>A0A8X6M105</accession>
<dbReference type="InterPro" id="IPR036236">
    <property type="entry name" value="Znf_C2H2_sf"/>
</dbReference>
<keyword evidence="4" id="KW-1185">Reference proteome</keyword>
<evidence type="ECO:0000256" key="1">
    <source>
        <dbReference type="PROSITE-ProRule" id="PRU00042"/>
    </source>
</evidence>
<dbReference type="GO" id="GO:0008270">
    <property type="term" value="F:zinc ion binding"/>
    <property type="evidence" value="ECO:0007669"/>
    <property type="project" value="UniProtKB-KW"/>
</dbReference>
<evidence type="ECO:0000259" key="2">
    <source>
        <dbReference type="PROSITE" id="PS50157"/>
    </source>
</evidence>
<dbReference type="EMBL" id="BMAO01009203">
    <property type="protein sequence ID" value="GFR29290.1"/>
    <property type="molecule type" value="Genomic_DNA"/>
</dbReference>
<keyword evidence="1" id="KW-0479">Metal-binding</keyword>
<dbReference type="PROSITE" id="PS00028">
    <property type="entry name" value="ZINC_FINGER_C2H2_1"/>
    <property type="match status" value="1"/>
</dbReference>
<protein>
    <recommendedName>
        <fullName evidence="2">C2H2-type domain-containing protein</fullName>
    </recommendedName>
</protein>